<dbReference type="RefSeq" id="WP_161437146.1">
    <property type="nucleotide sequence ID" value="NZ_WXYO01000008.1"/>
</dbReference>
<evidence type="ECO:0000313" key="3">
    <source>
        <dbReference type="EMBL" id="NAS14119.1"/>
    </source>
</evidence>
<feature type="chain" id="PRO_5026869986" evidence="2">
    <location>
        <begin position="21"/>
        <end position="1367"/>
    </location>
</feature>
<dbReference type="Proteomes" id="UP000475249">
    <property type="component" value="Unassembled WGS sequence"/>
</dbReference>
<name>A0A6L9EIW7_9FLAO</name>
<protein>
    <submittedName>
        <fullName evidence="3">Uncharacterized protein</fullName>
    </submittedName>
</protein>
<comment type="caution">
    <text evidence="3">The sequence shown here is derived from an EMBL/GenBank/DDBJ whole genome shotgun (WGS) entry which is preliminary data.</text>
</comment>
<gene>
    <name evidence="3" type="ORF">GTQ38_19065</name>
</gene>
<organism evidence="3 4">
    <name type="scientific">Poritiphilus flavus</name>
    <dbReference type="NCBI Taxonomy" id="2697053"/>
    <lineage>
        <taxon>Bacteria</taxon>
        <taxon>Pseudomonadati</taxon>
        <taxon>Bacteroidota</taxon>
        <taxon>Flavobacteriia</taxon>
        <taxon>Flavobacteriales</taxon>
        <taxon>Flavobacteriaceae</taxon>
        <taxon>Poritiphilus</taxon>
    </lineage>
</organism>
<feature type="signal peptide" evidence="2">
    <location>
        <begin position="1"/>
        <end position="20"/>
    </location>
</feature>
<dbReference type="EMBL" id="WXYO01000008">
    <property type="protein sequence ID" value="NAS14119.1"/>
    <property type="molecule type" value="Genomic_DNA"/>
</dbReference>
<accession>A0A6L9EIW7</accession>
<evidence type="ECO:0000256" key="1">
    <source>
        <dbReference type="SAM" id="Coils"/>
    </source>
</evidence>
<keyword evidence="1" id="KW-0175">Coiled coil</keyword>
<evidence type="ECO:0000313" key="4">
    <source>
        <dbReference type="Proteomes" id="UP000475249"/>
    </source>
</evidence>
<sequence>MRTKLLCALVGFCFSSVLTSQIKIGDNPQNINANSVLELESSSRVLVISRMSEQQMNSITPLAGAMVYNNDAGCVFYYTGSAWVNLCDSLQLQFTTDPIVNPIETIVITENGDTVNFEVGQIEGANIVDFSINSDDIQNNSIDSDKLAPDSVGSEELQDNTITDAEIDYNLVTLADFFNDAGYITSADIISGDTGNDLIAGTDNGVFFDSEALELAIQANTNAIAADADTNVGNELQDLSIVGDQLSITGGNTVTIPTADGSDTVIQAGTDIDVQGSGTGVDPYIITNTFTEADGSTLNEIQNINEVLNDGNNAGGLQIKNIGTPTDPADAATKAYVDASAGGGGDPTDELITSGQVIGTDLVINEGNPNNQTIIDVSDLISNGSETIINDSPTVTVAGTGTALDPYLLTSTGGADGSETIINDSPTVTVAGTGTALDPYLLTSTGGADGSETIINDSPTVTVAGTGTALDPYLLTSTGGADGSETIINDSPTVTVAGTGTTLDPYVLTSTGGADGSETIINDSPTVTVTGAGTTLDPYVLNSPDTSDGSETIVTGSASVGVAGMGTLTDPYVLTSMPSVQSGATLVGNGTFANPLDVADDGITTIKILDNNVTPAKIAEGTNGQVLTTDAAGDVIWADPVSGAVTTGTTIDGDGSAGAPLELADDAVTTVKILDNNVTPAKIAEGTDGQVLTTDAAGDVIWADPVSGAVTTATTIDGDGSVGAPLDLADDAVTTVKILDDNVTPAKIAEGTDGQVLTTDAAGDVIWADPTGGTVSTGTTIDGDGSAGTPLELADDAVTTIKILDDNVTPAKIEEGTNGQVLTTDVSGDVIWADPSGGVIGTTGGIFFADDVTGAATEVSTSLKWDITKRFGTGQLQVGLDGGPENNIAKVHIMEDRDGLVAHPIMIQNESGDGVTGSAVGILFAVDELNSFGKGSLVYERTLPTPGFARGDFHFLQNQVADFSEPDLGDAVMTIQNNGEVGIGITDPTSLLHVNGDLRVINEFRDTDGDAGTAGQVLSSTGTGTNWVAAGGGGAPPTDTDTDDGLTDYSATVGYDINVDDTTIEINADALQVKDDGITSAKINDGTIVAADLNQMGATDGQVLQWVDASTAWVPTTPSGAITGTTGGVFFADNAGVPTDDTTQLFWDATNERLGIGTNTPSDKLQVVGTVRSQGYLTINGGAGVPAYTFDNNTFTGMYLQDGAGVLAFSTNAIEAMRINTSQDMGVGIDPVEKLHVDGNIRAEGAFISATGTILPPDFVFETYFNGSSKLDENYRFLPLEKVEAFVRTNKHLPGIRSAYDIMESGQWDLTESSFNNLEKIEELFLHTIAQEKKIKKLESENTALAKELEAIKGDLEVIKSLLKERK</sequence>
<reference evidence="3 4" key="1">
    <citation type="submission" date="2020-01" db="EMBL/GenBank/DDBJ databases">
        <title>Bacteria diversity of Porities sp.</title>
        <authorList>
            <person name="Wang G."/>
        </authorList>
    </citation>
    <scope>NUCLEOTIDE SEQUENCE [LARGE SCALE GENOMIC DNA]</scope>
    <source>
        <strain evidence="3 4">R33</strain>
    </source>
</reference>
<evidence type="ECO:0000256" key="2">
    <source>
        <dbReference type="SAM" id="SignalP"/>
    </source>
</evidence>
<proteinExistence type="predicted"/>
<keyword evidence="4" id="KW-1185">Reference proteome</keyword>
<feature type="coiled-coil region" evidence="1">
    <location>
        <begin position="1328"/>
        <end position="1355"/>
    </location>
</feature>
<keyword evidence="2" id="KW-0732">Signal</keyword>